<organism evidence="1">
    <name type="scientific">bioreactor metagenome</name>
    <dbReference type="NCBI Taxonomy" id="1076179"/>
    <lineage>
        <taxon>unclassified sequences</taxon>
        <taxon>metagenomes</taxon>
        <taxon>ecological metagenomes</taxon>
    </lineage>
</organism>
<protein>
    <recommendedName>
        <fullName evidence="2">Radical SAM core domain-containing protein</fullName>
    </recommendedName>
</protein>
<dbReference type="AlphaFoldDB" id="A0A645AFR9"/>
<comment type="caution">
    <text evidence="1">The sequence shown here is derived from an EMBL/GenBank/DDBJ whole genome shotgun (WGS) entry which is preliminary data.</text>
</comment>
<dbReference type="EMBL" id="VSSQ01013681">
    <property type="protein sequence ID" value="MPM52030.1"/>
    <property type="molecule type" value="Genomic_DNA"/>
</dbReference>
<proteinExistence type="predicted"/>
<reference evidence="1" key="1">
    <citation type="submission" date="2019-08" db="EMBL/GenBank/DDBJ databases">
        <authorList>
            <person name="Kucharzyk K."/>
            <person name="Murdoch R.W."/>
            <person name="Higgins S."/>
            <person name="Loffler F."/>
        </authorList>
    </citation>
    <scope>NUCLEOTIDE SEQUENCE</scope>
</reference>
<evidence type="ECO:0000313" key="1">
    <source>
        <dbReference type="EMBL" id="MPM52030.1"/>
    </source>
</evidence>
<accession>A0A645AFR9</accession>
<evidence type="ECO:0008006" key="2">
    <source>
        <dbReference type="Google" id="ProtNLM"/>
    </source>
</evidence>
<gene>
    <name evidence="1" type="ORF">SDC9_98783</name>
</gene>
<name>A0A645AFR9_9ZZZZ</name>
<dbReference type="Gene3D" id="3.80.30.30">
    <property type="match status" value="1"/>
</dbReference>
<sequence>MSRCLKDLILRDLDLLRKMNKITVSWSINTLDEGFKNDMDKSVNIARRITATKKVYQAGIWTVCFVSPIFPA</sequence>